<dbReference type="HOGENOM" id="CLU_1792123_0_0_2"/>
<reference evidence="3" key="1">
    <citation type="journal article" date="2015" name="Microbiology">
        <title>Genome of Methanoregula boonei 6A8 reveals adaptations to oligotrophic peatland environments.</title>
        <authorList>
            <person name="Braeuer S."/>
            <person name="Cadillo-Quiroz H."/>
            <person name="Kyrpides N."/>
            <person name="Woyke T."/>
            <person name="Goodwin L."/>
            <person name="Detter C."/>
            <person name="Podell S."/>
            <person name="Yavitt J.B."/>
            <person name="Zinder S.H."/>
        </authorList>
    </citation>
    <scope>NUCLEOTIDE SEQUENCE [LARGE SCALE GENOMIC DNA]</scope>
    <source>
        <strain evidence="3">DSM 21154 / JCM 14090 / 6A8</strain>
    </source>
</reference>
<dbReference type="SUPFAM" id="SSF117070">
    <property type="entry name" value="LEA14-like"/>
    <property type="match status" value="1"/>
</dbReference>
<evidence type="ECO:0000259" key="1">
    <source>
        <dbReference type="SMART" id="SM00769"/>
    </source>
</evidence>
<gene>
    <name evidence="2" type="ordered locus">Mboo_0050</name>
</gene>
<name>A7I4B3_METB6</name>
<dbReference type="EMBL" id="CP000780">
    <property type="protein sequence ID" value="ABS54574.1"/>
    <property type="molecule type" value="Genomic_DNA"/>
</dbReference>
<evidence type="ECO:0000313" key="3">
    <source>
        <dbReference type="Proteomes" id="UP000002408"/>
    </source>
</evidence>
<dbReference type="GeneID" id="5410944"/>
<dbReference type="InterPro" id="IPR013990">
    <property type="entry name" value="WHy-dom"/>
</dbReference>
<dbReference type="InterPro" id="IPR004864">
    <property type="entry name" value="LEA_2"/>
</dbReference>
<accession>A7I4B3</accession>
<dbReference type="AlphaFoldDB" id="A7I4B3"/>
<dbReference type="eggNOG" id="arCOG03788">
    <property type="taxonomic scope" value="Archaea"/>
</dbReference>
<keyword evidence="3" id="KW-1185">Reference proteome</keyword>
<proteinExistence type="predicted"/>
<dbReference type="STRING" id="456442.Mboo_0050"/>
<evidence type="ECO:0000313" key="2">
    <source>
        <dbReference type="EMBL" id="ABS54574.1"/>
    </source>
</evidence>
<dbReference type="GO" id="GO:0009269">
    <property type="term" value="P:response to desiccation"/>
    <property type="evidence" value="ECO:0007669"/>
    <property type="project" value="InterPro"/>
</dbReference>
<sequence>MPVLSDPVVTLEGVSLRNVSLSSIGLEVAIRVENPNPLGADLQECLFTVIYPNGGADNRIATGNTGGAKIPARGSAVLRVPVSSDNAALIGALAAFVTHGGIELTIKGTAVLKFLMITKPVPFSRTMSVSIGEIADIVTGQNKKE</sequence>
<dbReference type="SMART" id="SM00769">
    <property type="entry name" value="WHy"/>
    <property type="match status" value="1"/>
</dbReference>
<organism evidence="2 3">
    <name type="scientific">Methanoregula boonei (strain DSM 21154 / JCM 14090 / 6A8)</name>
    <dbReference type="NCBI Taxonomy" id="456442"/>
    <lineage>
        <taxon>Archaea</taxon>
        <taxon>Methanobacteriati</taxon>
        <taxon>Methanobacteriota</taxon>
        <taxon>Stenosarchaea group</taxon>
        <taxon>Methanomicrobia</taxon>
        <taxon>Methanomicrobiales</taxon>
        <taxon>Methanoregulaceae</taxon>
        <taxon>Methanoregula</taxon>
    </lineage>
</organism>
<dbReference type="RefSeq" id="WP_011991062.1">
    <property type="nucleotide sequence ID" value="NC_009712.1"/>
</dbReference>
<dbReference type="Gene3D" id="2.60.40.1820">
    <property type="match status" value="1"/>
</dbReference>
<dbReference type="Proteomes" id="UP000002408">
    <property type="component" value="Chromosome"/>
</dbReference>
<dbReference type="KEGG" id="mbn:Mboo_0050"/>
<feature type="domain" description="Water stress and hypersensitive response" evidence="1">
    <location>
        <begin position="9"/>
        <end position="129"/>
    </location>
</feature>
<dbReference type="Pfam" id="PF03168">
    <property type="entry name" value="LEA_2"/>
    <property type="match status" value="1"/>
</dbReference>
<protein>
    <submittedName>
        <fullName evidence="2">Water Stress and Hypersensitive response</fullName>
    </submittedName>
</protein>
<dbReference type="OrthoDB" id="111331at2157"/>